<keyword evidence="7 12" id="KW-0963">Cytoplasm</keyword>
<dbReference type="GO" id="GO:0009052">
    <property type="term" value="P:pentose-phosphate shunt, non-oxidative branch"/>
    <property type="evidence" value="ECO:0007669"/>
    <property type="project" value="TreeGrafter"/>
</dbReference>
<reference evidence="13 14" key="1">
    <citation type="submission" date="2019-03" db="EMBL/GenBank/DDBJ databases">
        <title>Genomic Encyclopedia of Type Strains, Phase IV (KMG-IV): sequencing the most valuable type-strain genomes for metagenomic binning, comparative biology and taxonomic classification.</title>
        <authorList>
            <person name="Goeker M."/>
        </authorList>
    </citation>
    <scope>NUCLEOTIDE SEQUENCE [LARGE SCALE GENOMIC DNA]</scope>
    <source>
        <strain evidence="13 14">DSM 25082</strain>
    </source>
</reference>
<evidence type="ECO:0000256" key="4">
    <source>
        <dbReference type="ARBA" id="ARBA00008012"/>
    </source>
</evidence>
<dbReference type="AlphaFoldDB" id="A0A4R6N7F7"/>
<evidence type="ECO:0000256" key="2">
    <source>
        <dbReference type="ARBA" id="ARBA00004496"/>
    </source>
</evidence>
<evidence type="ECO:0000256" key="6">
    <source>
        <dbReference type="ARBA" id="ARBA00013151"/>
    </source>
</evidence>
<dbReference type="Proteomes" id="UP000295357">
    <property type="component" value="Unassembled WGS sequence"/>
</dbReference>
<dbReference type="FunFam" id="3.20.20.70:FF:000002">
    <property type="entry name" value="Transaldolase"/>
    <property type="match status" value="1"/>
</dbReference>
<dbReference type="EMBL" id="SNXE01000005">
    <property type="protein sequence ID" value="TDP09349.1"/>
    <property type="molecule type" value="Genomic_DNA"/>
</dbReference>
<dbReference type="Pfam" id="PF00923">
    <property type="entry name" value="TAL_FSA"/>
    <property type="match status" value="1"/>
</dbReference>
<comment type="pathway">
    <text evidence="3 12">Carbohydrate degradation; pentose phosphate pathway; D-glyceraldehyde 3-phosphate and beta-D-fructose 6-phosphate from D-ribose 5-phosphate and D-xylulose 5-phosphate (non-oxidative stage): step 2/3.</text>
</comment>
<evidence type="ECO:0000256" key="9">
    <source>
        <dbReference type="ARBA" id="ARBA00023126"/>
    </source>
</evidence>
<evidence type="ECO:0000313" key="14">
    <source>
        <dbReference type="Proteomes" id="UP000295357"/>
    </source>
</evidence>
<dbReference type="PROSITE" id="PS01054">
    <property type="entry name" value="TRANSALDOLASE_1"/>
    <property type="match status" value="1"/>
</dbReference>
<evidence type="ECO:0000313" key="13">
    <source>
        <dbReference type="EMBL" id="TDP09349.1"/>
    </source>
</evidence>
<dbReference type="SUPFAM" id="SSF51569">
    <property type="entry name" value="Aldolase"/>
    <property type="match status" value="1"/>
</dbReference>
<dbReference type="UniPathway" id="UPA00115">
    <property type="reaction ID" value="UER00414"/>
</dbReference>
<comment type="function">
    <text evidence="1 12">Transaldolase is important for the balance of metabolites in the pentose-phosphate pathway.</text>
</comment>
<dbReference type="HAMAP" id="MF_00492">
    <property type="entry name" value="Transaldolase_1"/>
    <property type="match status" value="1"/>
</dbReference>
<evidence type="ECO:0000256" key="8">
    <source>
        <dbReference type="ARBA" id="ARBA00022679"/>
    </source>
</evidence>
<keyword evidence="14" id="KW-1185">Reference proteome</keyword>
<keyword evidence="9 12" id="KW-0570">Pentose shunt</keyword>
<comment type="similarity">
    <text evidence="4 12">Belongs to the transaldolase family. Type 1 subfamily.</text>
</comment>
<dbReference type="NCBIfam" id="TIGR00874">
    <property type="entry name" value="talAB"/>
    <property type="match status" value="1"/>
</dbReference>
<evidence type="ECO:0000256" key="3">
    <source>
        <dbReference type="ARBA" id="ARBA00004857"/>
    </source>
</evidence>
<accession>A0A4R6N7F7</accession>
<dbReference type="GO" id="GO:0004801">
    <property type="term" value="F:transaldolase activity"/>
    <property type="evidence" value="ECO:0007669"/>
    <property type="project" value="UniProtKB-UniRule"/>
</dbReference>
<feature type="active site" description="Schiff-base intermediate with substrate" evidence="12">
    <location>
        <position position="125"/>
    </location>
</feature>
<dbReference type="GO" id="GO:0005975">
    <property type="term" value="P:carbohydrate metabolic process"/>
    <property type="evidence" value="ECO:0007669"/>
    <property type="project" value="InterPro"/>
</dbReference>
<gene>
    <name evidence="12" type="primary">tal</name>
    <name evidence="13" type="ORF">DFR39_105187</name>
</gene>
<evidence type="ECO:0000256" key="10">
    <source>
        <dbReference type="ARBA" id="ARBA00023270"/>
    </source>
</evidence>
<evidence type="ECO:0000256" key="1">
    <source>
        <dbReference type="ARBA" id="ARBA00003518"/>
    </source>
</evidence>
<keyword evidence="8 12" id="KW-0808">Transferase</keyword>
<evidence type="ECO:0000256" key="11">
    <source>
        <dbReference type="ARBA" id="ARBA00048810"/>
    </source>
</evidence>
<dbReference type="CDD" id="cd00957">
    <property type="entry name" value="Transaldolase_TalAB"/>
    <property type="match status" value="1"/>
</dbReference>
<dbReference type="EC" id="2.2.1.2" evidence="6 12"/>
<dbReference type="GO" id="GO:0005737">
    <property type="term" value="C:cytoplasm"/>
    <property type="evidence" value="ECO:0007669"/>
    <property type="project" value="UniProtKB-SubCell"/>
</dbReference>
<organism evidence="13 14">
    <name type="scientific">Roseateles asaccharophilus</name>
    <dbReference type="NCBI Taxonomy" id="582607"/>
    <lineage>
        <taxon>Bacteria</taxon>
        <taxon>Pseudomonadati</taxon>
        <taxon>Pseudomonadota</taxon>
        <taxon>Betaproteobacteria</taxon>
        <taxon>Burkholderiales</taxon>
        <taxon>Sphaerotilaceae</taxon>
        <taxon>Roseateles</taxon>
    </lineage>
</organism>
<comment type="subunit">
    <text evidence="5">Homodimer.</text>
</comment>
<dbReference type="PANTHER" id="PTHR10683:SF18">
    <property type="entry name" value="TRANSALDOLASE"/>
    <property type="match status" value="1"/>
</dbReference>
<dbReference type="Gene3D" id="3.20.20.70">
    <property type="entry name" value="Aldolase class I"/>
    <property type="match status" value="1"/>
</dbReference>
<evidence type="ECO:0000256" key="7">
    <source>
        <dbReference type="ARBA" id="ARBA00022490"/>
    </source>
</evidence>
<keyword evidence="10 12" id="KW-0704">Schiff base</keyword>
<dbReference type="InterPro" id="IPR004730">
    <property type="entry name" value="Transaldolase_1"/>
</dbReference>
<proteinExistence type="inferred from homology"/>
<dbReference type="InterPro" id="IPR001585">
    <property type="entry name" value="TAL/FSA"/>
</dbReference>
<comment type="caution">
    <text evidence="13">The sequence shown here is derived from an EMBL/GenBank/DDBJ whole genome shotgun (WGS) entry which is preliminary data.</text>
</comment>
<protein>
    <recommendedName>
        <fullName evidence="6 12">Transaldolase</fullName>
        <ecNumber evidence="6 12">2.2.1.2</ecNumber>
    </recommendedName>
</protein>
<evidence type="ECO:0000256" key="12">
    <source>
        <dbReference type="HAMAP-Rule" id="MF_00492"/>
    </source>
</evidence>
<comment type="subcellular location">
    <subcellularLocation>
        <location evidence="2 12">Cytoplasm</location>
    </subcellularLocation>
</comment>
<evidence type="ECO:0000256" key="5">
    <source>
        <dbReference type="ARBA" id="ARBA00011738"/>
    </source>
</evidence>
<name>A0A4R6N7F7_9BURK</name>
<sequence>MNQLDQLKSYTTVVADTGNFLQLAQFAPRDATTNPSLILKAVLQPEYAPLLAETVVAHKGLALDEIVDRVLVRFGLEILKVVPGRVSTEVDARLSFDRAATVARARRIMALYEAAGIPRERVLIKIASTWEGIQAAAELEREGIRCNLTLLFSFCQAVACGAAGIQLISPFVGRIYDWYKKSAGAAWDEAASAGLNDPGVKSVTQIFNYYKKHGVKTEVMGASFRNIGQIQALAGCDLLTISPELLAQLQASEAALPRALDAEAARAADIPAVAYDEAGFRFALNQDAMATEKLAEGIRLFAVDAGKLDQLIEKSL</sequence>
<dbReference type="InterPro" id="IPR013785">
    <property type="entry name" value="Aldolase_TIM"/>
</dbReference>
<comment type="catalytic activity">
    <reaction evidence="11 12">
        <text>D-sedoheptulose 7-phosphate + D-glyceraldehyde 3-phosphate = D-erythrose 4-phosphate + beta-D-fructose 6-phosphate</text>
        <dbReference type="Rhea" id="RHEA:17053"/>
        <dbReference type="ChEBI" id="CHEBI:16897"/>
        <dbReference type="ChEBI" id="CHEBI:57483"/>
        <dbReference type="ChEBI" id="CHEBI:57634"/>
        <dbReference type="ChEBI" id="CHEBI:59776"/>
        <dbReference type="EC" id="2.2.1.2"/>
    </reaction>
</comment>
<dbReference type="InterPro" id="IPR018225">
    <property type="entry name" value="Transaldolase_AS"/>
</dbReference>
<dbReference type="OrthoDB" id="9809101at2"/>
<dbReference type="RefSeq" id="WP_133603966.1">
    <property type="nucleotide sequence ID" value="NZ_JAUFPJ010000003.1"/>
</dbReference>
<dbReference type="PANTHER" id="PTHR10683">
    <property type="entry name" value="TRANSALDOLASE"/>
    <property type="match status" value="1"/>
</dbReference>